<feature type="signal peptide" evidence="1">
    <location>
        <begin position="1"/>
        <end position="33"/>
    </location>
</feature>
<keyword evidence="1" id="KW-0732">Signal</keyword>
<dbReference type="PANTHER" id="PTHR46104">
    <property type="entry name" value="GENE 9195-RELATED-RELATED"/>
    <property type="match status" value="1"/>
</dbReference>
<dbReference type="InterPro" id="IPR011641">
    <property type="entry name" value="Tyr-kin_ephrin_A/B_rcpt-like"/>
</dbReference>
<proteinExistence type="predicted"/>
<sequence>MDGEDSQLPTAVTFWIQTFALPLSCVMFKVGSGCSTDSAACDCDGNVTPDVHGFLVYTDPNLVPVNGSTKSSTTRLLAGTYRLCWWRFEVSEAQYVEESDFLTGTGLLVVRGPFPNQSSECYVGAQCVVVGLQGAKLAQDDLLLPMQLCGTPNMSSVFPNPQPISAAFTESHELVFDFGVLPTNTSPEKLQLCWCASRSSCILLEDFRATAMTLEVVCPPGTYELLSIDLQCQECPPGYFCPGGQTAELRQCPEARTSPPRSSAEGHCQCRRGTYWDAESGSCRPCLIGSYKNRTGGTEFCQSCPVGTTTLDTGAIALHECYCANNYLDMNLDPERFDCTEQASPSLLSAQVQIMNHWMCPDKLKRTSSLALLKGLARVSLALSAASGRLDYEITSSDAELATELHAKFDQAQLEASQIADVPMAQKLQAAAAKRAPQVCGTGSFCHGGDHREACPLSTSTLVLTASSVADCVCAAGHFGFEVCEECPAGRFKDLVGQGECSPCPIGTWSNVTGAVSDGPCTPCVSGSTTEFTGSWTEDLCIRPHGEQRVDCTTGAGCEVQIDGFNLQDGHRLLISQTDCGGRKVAVLGVADTGMSEAASEDGSLYAFSDFVPFAGNYHLCWCANMNDLACVEEEDFQISAGDLRVLGPFGNQKFSCVRGRDCTGFQVQGIGLSQGRRVAVRSDCGTESTLHLSPANPDGSGLLQGVEQFTLDFGSSQDGIDHSVSLDESEGYTLCWCGVWPCDPQDFVVPFGQLVVEGPRKNQEVSCAAGQPCALTEILGQLRPGDRIMVLAACGTGSAISGFPGGGIAEVVDLPEQAARYKVATSK</sequence>
<dbReference type="AlphaFoldDB" id="A0A812SXI8"/>
<comment type="caution">
    <text evidence="3">The sequence shown here is derived from an EMBL/GenBank/DDBJ whole genome shotgun (WGS) entry which is preliminary data.</text>
</comment>
<evidence type="ECO:0000259" key="2">
    <source>
        <dbReference type="Pfam" id="PF07699"/>
    </source>
</evidence>
<reference evidence="3" key="1">
    <citation type="submission" date="2021-02" db="EMBL/GenBank/DDBJ databases">
        <authorList>
            <person name="Dougan E. K."/>
            <person name="Rhodes N."/>
            <person name="Thang M."/>
            <person name="Chan C."/>
        </authorList>
    </citation>
    <scope>NUCLEOTIDE SEQUENCE</scope>
</reference>
<protein>
    <submittedName>
        <fullName evidence="3">ZEP protein</fullName>
    </submittedName>
</protein>
<evidence type="ECO:0000313" key="3">
    <source>
        <dbReference type="EMBL" id="CAE7497328.1"/>
    </source>
</evidence>
<dbReference type="Proteomes" id="UP000601435">
    <property type="component" value="Unassembled WGS sequence"/>
</dbReference>
<dbReference type="PANTHER" id="PTHR46104:SF1">
    <property type="entry name" value="GENE 9195-RELATED"/>
    <property type="match status" value="1"/>
</dbReference>
<evidence type="ECO:0000256" key="1">
    <source>
        <dbReference type="SAM" id="SignalP"/>
    </source>
</evidence>
<feature type="domain" description="Tyrosine-protein kinase ephrin type A/B receptor-like" evidence="2">
    <location>
        <begin position="273"/>
        <end position="321"/>
    </location>
</feature>
<dbReference type="SUPFAM" id="SSF57184">
    <property type="entry name" value="Growth factor receptor domain"/>
    <property type="match status" value="1"/>
</dbReference>
<dbReference type="Pfam" id="PF07699">
    <property type="entry name" value="Ephrin_rec_like"/>
    <property type="match status" value="2"/>
</dbReference>
<dbReference type="OrthoDB" id="382013at2759"/>
<dbReference type="InterPro" id="IPR009030">
    <property type="entry name" value="Growth_fac_rcpt_cys_sf"/>
</dbReference>
<feature type="chain" id="PRO_5032518435" evidence="1">
    <location>
        <begin position="34"/>
        <end position="828"/>
    </location>
</feature>
<dbReference type="Gene3D" id="2.10.50.10">
    <property type="entry name" value="Tumor Necrosis Factor Receptor, subunit A, domain 2"/>
    <property type="match status" value="3"/>
</dbReference>
<feature type="domain" description="Tyrosine-protein kinase ephrin type A/B receptor-like" evidence="2">
    <location>
        <begin position="481"/>
        <end position="521"/>
    </location>
</feature>
<organism evidence="3 4">
    <name type="scientific">Symbiodinium necroappetens</name>
    <dbReference type="NCBI Taxonomy" id="1628268"/>
    <lineage>
        <taxon>Eukaryota</taxon>
        <taxon>Sar</taxon>
        <taxon>Alveolata</taxon>
        <taxon>Dinophyceae</taxon>
        <taxon>Suessiales</taxon>
        <taxon>Symbiodiniaceae</taxon>
        <taxon>Symbiodinium</taxon>
    </lineage>
</organism>
<evidence type="ECO:0000313" key="4">
    <source>
        <dbReference type="Proteomes" id="UP000601435"/>
    </source>
</evidence>
<dbReference type="SMART" id="SM01411">
    <property type="entry name" value="Ephrin_rec_like"/>
    <property type="match status" value="3"/>
</dbReference>
<keyword evidence="4" id="KW-1185">Reference proteome</keyword>
<name>A0A812SXI8_9DINO</name>
<dbReference type="EMBL" id="CAJNJA010022638">
    <property type="protein sequence ID" value="CAE7497328.1"/>
    <property type="molecule type" value="Genomic_DNA"/>
</dbReference>
<accession>A0A812SXI8</accession>
<gene>
    <name evidence="3" type="primary">ZEP</name>
    <name evidence="3" type="ORF">SNEC2469_LOCUS14147</name>
</gene>